<gene>
    <name evidence="1" type="ORF">MmiHf6_00200</name>
</gene>
<name>A0AA96UYJ7_9EURY</name>
<proteinExistence type="predicted"/>
<reference evidence="1 2" key="1">
    <citation type="submission" date="2023-07" db="EMBL/GenBank/DDBJ databases">
        <title>Closed genoem sequence of Methanomicrococcus sp. Hf6.</title>
        <authorList>
            <person name="Poehlein A."/>
            <person name="Protasov E."/>
            <person name="Platt K."/>
            <person name="Reeh H."/>
            <person name="Daniel R."/>
            <person name="Brune A."/>
        </authorList>
    </citation>
    <scope>NUCLEOTIDE SEQUENCE [LARGE SCALE GENOMIC DNA]</scope>
    <source>
        <strain evidence="1 2">Hf6</strain>
    </source>
</reference>
<sequence length="316" mass="37104">MTTFEDFFKKWNNLSKEKSEIRVDPKHPLDVYIGYNEFNEKRLILIYNPEIQLPDMKDTQIIKIETGQRRSDYRKTWILTLKKSEYDKIFTKLCWDLIDAAEKNGSEEKNVKYIVQRFKKWQDLLENARNQSLSEQIIKGFIGELFFLKEYALPRYGPITAIDGWLGPMGGDKDFQYQDYWIEIKAISIGKNNFTISSLEQLDSQEDGKLCLIYIEKSTQTDKNSTSLPKLMNEIREKLSHETNALDTFNLKASVVGDVEKEEYANKYYAIKKVKEYNVNDSFPKIIREEIPVEITEVTYNLSIAAISFWETNDII</sequence>
<dbReference type="RefSeq" id="WP_316557693.1">
    <property type="nucleotide sequence ID" value="NZ_CP131059.1"/>
</dbReference>
<dbReference type="KEGG" id="mehf:MmiHf6_00200"/>
<dbReference type="Proteomes" id="UP001302978">
    <property type="component" value="Chromosome"/>
</dbReference>
<evidence type="ECO:0000313" key="1">
    <source>
        <dbReference type="EMBL" id="WNY22735.1"/>
    </source>
</evidence>
<dbReference type="AlphaFoldDB" id="A0AA96UYJ7"/>
<dbReference type="GeneID" id="85194438"/>
<dbReference type="EMBL" id="CP131059">
    <property type="protein sequence ID" value="WNY22735.1"/>
    <property type="molecule type" value="Genomic_DNA"/>
</dbReference>
<evidence type="ECO:0008006" key="3">
    <source>
        <dbReference type="Google" id="ProtNLM"/>
    </source>
</evidence>
<keyword evidence="2" id="KW-1185">Reference proteome</keyword>
<accession>A0AA96UYJ7</accession>
<dbReference type="InterPro" id="IPR025534">
    <property type="entry name" value="DUF4420"/>
</dbReference>
<dbReference type="Pfam" id="PF14390">
    <property type="entry name" value="DUF4420"/>
    <property type="match status" value="1"/>
</dbReference>
<evidence type="ECO:0000313" key="2">
    <source>
        <dbReference type="Proteomes" id="UP001302978"/>
    </source>
</evidence>
<organism evidence="1 2">
    <name type="scientific">Methanimicrococcus hongohii</name>
    <dbReference type="NCBI Taxonomy" id="3028295"/>
    <lineage>
        <taxon>Archaea</taxon>
        <taxon>Methanobacteriati</taxon>
        <taxon>Methanobacteriota</taxon>
        <taxon>Stenosarchaea group</taxon>
        <taxon>Methanomicrobia</taxon>
        <taxon>Methanosarcinales</taxon>
        <taxon>Methanosarcinaceae</taxon>
        <taxon>Methanimicrococcus</taxon>
    </lineage>
</organism>
<protein>
    <recommendedName>
        <fullName evidence="3">PD-(D/E)XK motif protein</fullName>
    </recommendedName>
</protein>